<dbReference type="GO" id="GO:0003972">
    <property type="term" value="F:RNA ligase (ATP) activity"/>
    <property type="evidence" value="ECO:0007669"/>
    <property type="project" value="UniProtKB-UniRule"/>
</dbReference>
<comment type="catalytic activity">
    <reaction evidence="1">
        <text>ATP + (ribonucleotide)n-3'-hydroxyl + 5'-phospho-(ribonucleotide)m = (ribonucleotide)n+m + AMP + diphosphate.</text>
        <dbReference type="EC" id="6.5.1.3"/>
    </reaction>
</comment>
<protein>
    <recommendedName>
        <fullName evidence="1">tRNA ligase</fullName>
        <ecNumber evidence="1">6.5.1.3</ecNumber>
    </recommendedName>
</protein>
<dbReference type="GO" id="GO:0051730">
    <property type="term" value="F:GTP-dependent polyribonucleotide 5'-hydroxyl-kinase activity"/>
    <property type="evidence" value="ECO:0007669"/>
    <property type="project" value="InterPro"/>
</dbReference>
<reference evidence="8" key="1">
    <citation type="journal article" date="2013" name="Nat. Genet.">
        <title>The wheat powdery mildew genome shows the unique evolution of an obligate biotroph.</title>
        <authorList>
            <person name="Wicker T."/>
            <person name="Oberhaensli S."/>
            <person name="Parlange F."/>
            <person name="Buchmann J.P."/>
            <person name="Shatalina M."/>
            <person name="Roffler S."/>
            <person name="Ben-David R."/>
            <person name="Dolezel J."/>
            <person name="Simkova H."/>
            <person name="Schulze-Lefert P."/>
            <person name="Spanu P.D."/>
            <person name="Bruggmann R."/>
            <person name="Amselem J."/>
            <person name="Quesneville H."/>
            <person name="Ver Loren van Themaat E."/>
            <person name="Paape T."/>
            <person name="Shimizu K.K."/>
            <person name="Keller B."/>
        </authorList>
    </citation>
    <scope>NUCLEOTIDE SEQUENCE [LARGE SCALE GENOMIC DNA]</scope>
    <source>
        <strain evidence="8">96224</strain>
    </source>
</reference>
<sequence>MDLSKAIYAPQVASEVSALVGRLKESCKKPAKKSFMCKESIFNDVGSHQNLVVSSWRFREWDYRRTDLPVYARGLFTGKNEKDQDEIIIRGYDKFFNNDEVSATKWNNIETTTQGPYEVSLKENGCIIFISGLCDGSLLVTSKHSTGSRDSGISHAVAGEERINLQLAKLGRAKEDLAMELRTRNVTAVAELCDDSFEEHILPYTGENSGLYLHGLNLNIPKFVTYPGIHVQDFAEKWGFRKTESVVFKDIKATRNFLEEAAKTGSYNGRNVEGFVIRCKVPRDSSNELEDWFFKYKFEEPYLLYRQWRECTKAMISKQPLRLKKKIAVTEEYLKFAERRLSENPELAKAYQDNHGIIKLREDFLKEKSLSGSDIIKKVLEDNRGTLHDVVDNIILVPIGTLGCGKTTIAVALSHLFQWEIVQNDNIQGKGRPPRFVKEVLAKLEERPVVFADRNNTERRERRQLLEDVSRSHPQTRIVALHFVHSLEAYNRIRQVTQARVISRGDNHQTIQASSDKDKVISIMENFMDRFQAFNAEEEPDSKFDAVVDLDPTLDSRKNLETVIEQLRTLFPKLIGDMPNKEDLDDAINYAIHDYKMAIQPRIPGHLDNSVAKQNNSKNKLPSKKLKPMEYFCVTLPTAQILQTVTNCFESVSSNEIRYFWKLLNRDNRIQTEFHVTLAHQSSAKSHPELWQKYMKLYSEACEGDLSKNRQKIGQCKIYLERLVWDERIMAIVVRLVDKEWDCVNQVAHITIGTSGKKVKPKESNDMLEKWLQLGPGGYSRIKTLVIEGFINVEGTVIGVLSN</sequence>
<dbReference type="InterPro" id="IPR027417">
    <property type="entry name" value="P-loop_NTPase"/>
</dbReference>
<dbReference type="InterPro" id="IPR015965">
    <property type="entry name" value="tRNA_lig_PDEase"/>
</dbReference>
<evidence type="ECO:0000259" key="5">
    <source>
        <dbReference type="Pfam" id="PF09511"/>
    </source>
</evidence>
<dbReference type="InterPro" id="IPR019039">
    <property type="entry name" value="T4-Rnl1-like_N"/>
</dbReference>
<dbReference type="PANTHER" id="PTHR32004:SF1">
    <property type="entry name" value="TRNA LIGASE"/>
    <property type="match status" value="1"/>
</dbReference>
<dbReference type="HOGENOM" id="CLU_010316_1_0_1"/>
<dbReference type="InterPro" id="IPR015966">
    <property type="entry name" value="tRNA_lig_kin_fungi"/>
</dbReference>
<dbReference type="Pfam" id="PF08303">
    <property type="entry name" value="tRNA_lig_kinase"/>
    <property type="match status" value="1"/>
</dbReference>
<feature type="domain" description="tRNA ligase kinase" evidence="4">
    <location>
        <begin position="395"/>
        <end position="552"/>
    </location>
</feature>
<dbReference type="Gene3D" id="3.40.50.300">
    <property type="entry name" value="P-loop containing nucleotide triphosphate hydrolases"/>
    <property type="match status" value="1"/>
</dbReference>
<evidence type="ECO:0000259" key="4">
    <source>
        <dbReference type="Pfam" id="PF08303"/>
    </source>
</evidence>
<feature type="domain" description="tRNA ligase phosphodiesterase" evidence="3">
    <location>
        <begin position="555"/>
        <end position="801"/>
    </location>
</feature>
<dbReference type="OrthoDB" id="276239at2759"/>
<name>A0A061HF78_BLUGR</name>
<evidence type="ECO:0000313" key="6">
    <source>
        <dbReference type="EMBL" id="EPQ64261.1"/>
    </source>
</evidence>
<dbReference type="EMBL" id="UIGY01000102">
    <property type="protein sequence ID" value="SUZ10942.1"/>
    <property type="molecule type" value="Genomic_DNA"/>
</dbReference>
<reference evidence="6" key="2">
    <citation type="submission" date="2013-01" db="EMBL/GenBank/DDBJ databases">
        <title>The wheat powdery mildew genome reveals unique evolution of an obligate biotroph.</title>
        <authorList>
            <person name="Oberhaensli S."/>
            <person name="Wicker T."/>
            <person name="Keller B."/>
        </authorList>
    </citation>
    <scope>NUCLEOTIDE SEQUENCE</scope>
    <source>
        <strain evidence="6">96224</strain>
    </source>
</reference>
<organism evidence="7">
    <name type="scientific">Blumeria graminis f. sp. tritici 96224</name>
    <dbReference type="NCBI Taxonomy" id="1268274"/>
    <lineage>
        <taxon>Eukaryota</taxon>
        <taxon>Fungi</taxon>
        <taxon>Dikarya</taxon>
        <taxon>Ascomycota</taxon>
        <taxon>Pezizomycotina</taxon>
        <taxon>Leotiomycetes</taxon>
        <taxon>Erysiphales</taxon>
        <taxon>Erysiphaceae</taxon>
        <taxon>Blumeria</taxon>
    </lineage>
</organism>
<dbReference type="FunFam" id="3.40.50.300:FF:001690">
    <property type="entry name" value="tRNA ligase"/>
    <property type="match status" value="1"/>
</dbReference>
<dbReference type="GO" id="GO:0006388">
    <property type="term" value="P:tRNA splicing, via endonucleolytic cleavage and ligation"/>
    <property type="evidence" value="ECO:0007669"/>
    <property type="project" value="UniProtKB-UniRule"/>
</dbReference>
<accession>A0A061HF78</accession>
<dbReference type="PIRSF" id="PIRSF019634">
    <property type="entry name" value="tRNA_lig_yeast"/>
    <property type="match status" value="1"/>
</dbReference>
<dbReference type="SUPFAM" id="SSF52540">
    <property type="entry name" value="P-loop containing nucleoside triphosphate hydrolases"/>
    <property type="match status" value="1"/>
</dbReference>
<evidence type="ECO:0000256" key="1">
    <source>
        <dbReference type="PIRNR" id="PIRNR019634"/>
    </source>
</evidence>
<dbReference type="EC" id="6.5.1.3" evidence="1"/>
<evidence type="ECO:0000313" key="8">
    <source>
        <dbReference type="Proteomes" id="UP000053110"/>
    </source>
</evidence>
<comment type="similarity">
    <text evidence="1">Belongs to the TRL1 family.</text>
</comment>
<dbReference type="Pfam" id="PF09511">
    <property type="entry name" value="RNA_lig_T4_1"/>
    <property type="match status" value="1"/>
</dbReference>
<dbReference type="GO" id="GO:0005634">
    <property type="term" value="C:nucleus"/>
    <property type="evidence" value="ECO:0007669"/>
    <property type="project" value="TreeGrafter"/>
</dbReference>
<keyword evidence="1" id="KW-0819">tRNA processing</keyword>
<reference evidence="7" key="3">
    <citation type="submission" date="2018-07" db="EMBL/GenBank/DDBJ databases">
        <authorList>
            <person name="Quirk P.G."/>
            <person name="Krulwich T.A."/>
        </authorList>
    </citation>
    <scope>NUCLEOTIDE SEQUENCE</scope>
    <source>
        <strain evidence="7">96224</strain>
    </source>
</reference>
<evidence type="ECO:0000256" key="2">
    <source>
        <dbReference type="PIRSR" id="PIRSR019634-50"/>
    </source>
</evidence>
<feature type="domain" description="T4 RNA ligase 1-like N-terminal" evidence="5">
    <location>
        <begin position="71"/>
        <end position="303"/>
    </location>
</feature>
<evidence type="ECO:0000259" key="3">
    <source>
        <dbReference type="Pfam" id="PF08302"/>
    </source>
</evidence>
<dbReference type="Pfam" id="PF08302">
    <property type="entry name" value="tRNA_lig_CPD"/>
    <property type="match status" value="1"/>
</dbReference>
<dbReference type="InterPro" id="IPR012387">
    <property type="entry name" value="Trl1_fun"/>
</dbReference>
<evidence type="ECO:0000313" key="7">
    <source>
        <dbReference type="EMBL" id="SUZ10942.1"/>
    </source>
</evidence>
<dbReference type="GO" id="GO:0005524">
    <property type="term" value="F:ATP binding"/>
    <property type="evidence" value="ECO:0007669"/>
    <property type="project" value="UniProtKB-UniRule"/>
</dbReference>
<dbReference type="PANTHER" id="PTHR32004">
    <property type="entry name" value="TRNA LIGASE"/>
    <property type="match status" value="1"/>
</dbReference>
<dbReference type="AlphaFoldDB" id="A0A061HF78"/>
<feature type="active site" description="N6-AMP-lysine intermediate" evidence="2">
    <location>
        <position position="122"/>
    </location>
</feature>
<proteinExistence type="inferred from homology"/>
<gene>
    <name evidence="6" type="ORF">BGT96224_3967</name>
    <name evidence="7" type="ORF">BGT96224V2_LOCUS4095</name>
</gene>
<dbReference type="GO" id="GO:0008081">
    <property type="term" value="F:phosphoric diester hydrolase activity"/>
    <property type="evidence" value="ECO:0007669"/>
    <property type="project" value="InterPro"/>
</dbReference>
<keyword evidence="1 6" id="KW-0436">Ligase</keyword>
<dbReference type="EMBL" id="KE375074">
    <property type="protein sequence ID" value="EPQ64261.1"/>
    <property type="molecule type" value="Genomic_DNA"/>
</dbReference>
<dbReference type="Proteomes" id="UP000053110">
    <property type="component" value="Unassembled WGS sequence"/>
</dbReference>